<keyword evidence="5 12" id="KW-0349">Heme</keyword>
<dbReference type="STRING" id="1137799.GZ78_04540"/>
<gene>
    <name evidence="15" type="ORF">GZ78_04540</name>
</gene>
<dbReference type="SUPFAM" id="SSF56634">
    <property type="entry name" value="Heme-dependent catalase-like"/>
    <property type="match status" value="1"/>
</dbReference>
<dbReference type="InterPro" id="IPR002226">
    <property type="entry name" value="Catalase_haem_BS"/>
</dbReference>
<evidence type="ECO:0000256" key="4">
    <source>
        <dbReference type="ARBA" id="ARBA00022559"/>
    </source>
</evidence>
<dbReference type="InterPro" id="IPR020835">
    <property type="entry name" value="Catalase_sf"/>
</dbReference>
<evidence type="ECO:0000256" key="10">
    <source>
        <dbReference type="ARBA" id="ARBA00049254"/>
    </source>
</evidence>
<feature type="domain" description="Catalase core" evidence="14">
    <location>
        <begin position="8"/>
        <end position="396"/>
    </location>
</feature>
<evidence type="ECO:0000256" key="13">
    <source>
        <dbReference type="RuleBase" id="RU000498"/>
    </source>
</evidence>
<feature type="active site" evidence="11">
    <location>
        <position position="128"/>
    </location>
</feature>
<reference evidence="15 16" key="1">
    <citation type="submission" date="2014-06" db="EMBL/GenBank/DDBJ databases">
        <title>Whole Genome Sequences of Three Symbiotic Endozoicomonas Bacteria.</title>
        <authorList>
            <person name="Neave M.J."/>
            <person name="Apprill A."/>
            <person name="Voolstra C.R."/>
        </authorList>
    </citation>
    <scope>NUCLEOTIDE SEQUENCE [LARGE SCALE GENOMIC DNA]</scope>
    <source>
        <strain evidence="15 16">DSM 25634</strain>
    </source>
</reference>
<feature type="active site" evidence="11">
    <location>
        <position position="55"/>
    </location>
</feature>
<dbReference type="AlphaFoldDB" id="A0A081NLD7"/>
<comment type="caution">
    <text evidence="15">The sequence shown here is derived from an EMBL/GenBank/DDBJ whole genome shotgun (WGS) entry which is preliminary data.</text>
</comment>
<dbReference type="GO" id="GO:0046872">
    <property type="term" value="F:metal ion binding"/>
    <property type="evidence" value="ECO:0007669"/>
    <property type="project" value="UniProtKB-KW"/>
</dbReference>
<keyword evidence="4 13" id="KW-0575">Peroxidase</keyword>
<evidence type="ECO:0000256" key="6">
    <source>
        <dbReference type="ARBA" id="ARBA00022723"/>
    </source>
</evidence>
<organism evidence="15 16">
    <name type="scientific">Endozoicomonas numazuensis</name>
    <dbReference type="NCBI Taxonomy" id="1137799"/>
    <lineage>
        <taxon>Bacteria</taxon>
        <taxon>Pseudomonadati</taxon>
        <taxon>Pseudomonadota</taxon>
        <taxon>Gammaproteobacteria</taxon>
        <taxon>Oceanospirillales</taxon>
        <taxon>Endozoicomonadaceae</taxon>
        <taxon>Endozoicomonas</taxon>
    </lineage>
</organism>
<dbReference type="eggNOG" id="COG0753">
    <property type="taxonomic scope" value="Bacteria"/>
</dbReference>
<dbReference type="GO" id="GO:0005737">
    <property type="term" value="C:cytoplasm"/>
    <property type="evidence" value="ECO:0007669"/>
    <property type="project" value="TreeGrafter"/>
</dbReference>
<dbReference type="Gene3D" id="2.40.180.10">
    <property type="entry name" value="Catalase core domain"/>
    <property type="match status" value="1"/>
</dbReference>
<evidence type="ECO:0000256" key="5">
    <source>
        <dbReference type="ARBA" id="ARBA00022617"/>
    </source>
</evidence>
<dbReference type="GO" id="GO:0042744">
    <property type="term" value="P:hydrogen peroxide catabolic process"/>
    <property type="evidence" value="ECO:0007669"/>
    <property type="project" value="UniProtKB-KW"/>
</dbReference>
<dbReference type="PANTHER" id="PTHR11465:SF9">
    <property type="entry name" value="CATALASE"/>
    <property type="match status" value="1"/>
</dbReference>
<dbReference type="GO" id="GO:0004096">
    <property type="term" value="F:catalase activity"/>
    <property type="evidence" value="ECO:0007669"/>
    <property type="project" value="UniProtKB-EC"/>
</dbReference>
<evidence type="ECO:0000256" key="3">
    <source>
        <dbReference type="ARBA" id="ARBA00012314"/>
    </source>
</evidence>
<dbReference type="RefSeq" id="WP_034832987.1">
    <property type="nucleotide sequence ID" value="NZ_JOKH01000001.1"/>
</dbReference>
<dbReference type="InterPro" id="IPR010582">
    <property type="entry name" value="Catalase_immune_responsive"/>
</dbReference>
<evidence type="ECO:0000256" key="9">
    <source>
        <dbReference type="ARBA" id="ARBA00023324"/>
    </source>
</evidence>
<comment type="similarity">
    <text evidence="2 13">Belongs to the catalase family.</text>
</comment>
<dbReference type="PIRSF" id="PIRSF038928">
    <property type="entry name" value="Catalase_clade1-3"/>
    <property type="match status" value="1"/>
</dbReference>
<evidence type="ECO:0000256" key="11">
    <source>
        <dbReference type="PIRSR" id="PIRSR038928-1"/>
    </source>
</evidence>
<dbReference type="EMBL" id="JOKH01000001">
    <property type="protein sequence ID" value="KEQ19260.1"/>
    <property type="molecule type" value="Genomic_DNA"/>
</dbReference>
<dbReference type="InterPro" id="IPR024711">
    <property type="entry name" value="Catalase_clade1/3"/>
</dbReference>
<evidence type="ECO:0000256" key="8">
    <source>
        <dbReference type="ARBA" id="ARBA00023004"/>
    </source>
</evidence>
<evidence type="ECO:0000313" key="16">
    <source>
        <dbReference type="Proteomes" id="UP000028073"/>
    </source>
</evidence>
<evidence type="ECO:0000256" key="7">
    <source>
        <dbReference type="ARBA" id="ARBA00023002"/>
    </source>
</evidence>
<feature type="binding site" description="axial binding residue" evidence="12">
    <location>
        <position position="335"/>
    </location>
    <ligand>
        <name>heme</name>
        <dbReference type="ChEBI" id="CHEBI:30413"/>
    </ligand>
    <ligandPart>
        <name>Fe</name>
        <dbReference type="ChEBI" id="CHEBI:18248"/>
    </ligandPart>
</feature>
<dbReference type="SMART" id="SM01060">
    <property type="entry name" value="Catalase"/>
    <property type="match status" value="1"/>
</dbReference>
<name>A0A081NLD7_9GAMM</name>
<dbReference type="PROSITE" id="PS51402">
    <property type="entry name" value="CATALASE_3"/>
    <property type="match status" value="1"/>
</dbReference>
<protein>
    <recommendedName>
        <fullName evidence="3 13">Catalase</fullName>
        <ecNumber evidence="3 13">1.11.1.6</ecNumber>
    </recommendedName>
</protein>
<keyword evidence="8 12" id="KW-0408">Iron</keyword>
<dbReference type="CDD" id="cd08156">
    <property type="entry name" value="catalase_clade_3"/>
    <property type="match status" value="1"/>
</dbReference>
<keyword evidence="16" id="KW-1185">Reference proteome</keyword>
<dbReference type="OrthoDB" id="9761719at2"/>
<keyword evidence="9 13" id="KW-0376">Hydrogen peroxide</keyword>
<dbReference type="Proteomes" id="UP000028073">
    <property type="component" value="Unassembled WGS sequence"/>
</dbReference>
<dbReference type="InterPro" id="IPR018028">
    <property type="entry name" value="Catalase"/>
</dbReference>
<proteinExistence type="inferred from homology"/>
<dbReference type="PRINTS" id="PR00067">
    <property type="entry name" value="CATALASE"/>
</dbReference>
<dbReference type="FunFam" id="2.40.180.10:FF:000001">
    <property type="entry name" value="Catalase"/>
    <property type="match status" value="1"/>
</dbReference>
<dbReference type="PANTHER" id="PTHR11465">
    <property type="entry name" value="CATALASE"/>
    <property type="match status" value="1"/>
</dbReference>
<evidence type="ECO:0000259" key="14">
    <source>
        <dbReference type="SMART" id="SM01060"/>
    </source>
</evidence>
<dbReference type="PROSITE" id="PS00437">
    <property type="entry name" value="CATALASE_1"/>
    <property type="match status" value="1"/>
</dbReference>
<evidence type="ECO:0000313" key="15">
    <source>
        <dbReference type="EMBL" id="KEQ19260.1"/>
    </source>
</evidence>
<sequence length="488" mass="54989">MSNKTYLTTGNGAPVADDNASISAGERGSLTFDNFRLFEKLAHFNRERIPERVVHARGYGAYGTFTLNKDLSDYSMANFLQGAGKQTEVFLRFSTVAGGQDSGDYVRDVRGFALRFYTEEGNYDIVGNNTPVFFIRDPAKFPDFIHSQKKDPKTNLGNPAHHFEFWASHPQSMHQMTIVMSDRGIPQSLRHINGYGSHTLSLYNEKGERFWVKWHFKTNQGIKTLTNEEAESMPSDGMQKDLVEFIEKGDFPSWTVKIQIMTEEQAKDYEINPFDLTKVWPHSDFPLQDIGQLELNRNVENYFAETEQVAFSPSNVVPGTSVSPDKVLQARLFAYADAHRYRVGANHQQIPVNKPKCPVHHYQRDGVMAGASGCPVTGHLQGSQVNFYPNDRAGEGAPVPKPNAAEPPMPIEENAWLKAYDTTDEDNYSQAGSLFRMMSEDQKVQLVENIAGGLSQATESVQQRMFEHFTRCDDDYGRRVAEAVKKQG</sequence>
<dbReference type="PROSITE" id="PS00438">
    <property type="entry name" value="CATALASE_2"/>
    <property type="match status" value="1"/>
</dbReference>
<dbReference type="Pfam" id="PF06628">
    <property type="entry name" value="Catalase-rel"/>
    <property type="match status" value="1"/>
</dbReference>
<keyword evidence="7 13" id="KW-0560">Oxidoreductase</keyword>
<comment type="cofactor">
    <cofactor evidence="1 12">
        <name>heme</name>
        <dbReference type="ChEBI" id="CHEBI:30413"/>
    </cofactor>
</comment>
<dbReference type="Pfam" id="PF00199">
    <property type="entry name" value="Catalase"/>
    <property type="match status" value="1"/>
</dbReference>
<keyword evidence="6 12" id="KW-0479">Metal-binding</keyword>
<evidence type="ECO:0000256" key="12">
    <source>
        <dbReference type="PIRSR" id="PIRSR038928-2"/>
    </source>
</evidence>
<evidence type="ECO:0000256" key="2">
    <source>
        <dbReference type="ARBA" id="ARBA00005329"/>
    </source>
</evidence>
<comment type="catalytic activity">
    <reaction evidence="10 13">
        <text>2 H2O2 = O2 + 2 H2O</text>
        <dbReference type="Rhea" id="RHEA:20309"/>
        <dbReference type="ChEBI" id="CHEBI:15377"/>
        <dbReference type="ChEBI" id="CHEBI:15379"/>
        <dbReference type="ChEBI" id="CHEBI:16240"/>
        <dbReference type="EC" id="1.11.1.6"/>
    </reaction>
</comment>
<dbReference type="InterPro" id="IPR011614">
    <property type="entry name" value="Catalase_core"/>
</dbReference>
<dbReference type="GO" id="GO:0020037">
    <property type="term" value="F:heme binding"/>
    <property type="evidence" value="ECO:0007669"/>
    <property type="project" value="InterPro"/>
</dbReference>
<dbReference type="InterPro" id="IPR040333">
    <property type="entry name" value="Catalase_3"/>
</dbReference>
<dbReference type="EC" id="1.11.1.6" evidence="3 13"/>
<evidence type="ECO:0000256" key="1">
    <source>
        <dbReference type="ARBA" id="ARBA00001971"/>
    </source>
</evidence>
<accession>A0A081NLD7</accession>
<dbReference type="GO" id="GO:0042542">
    <property type="term" value="P:response to hydrogen peroxide"/>
    <property type="evidence" value="ECO:0007669"/>
    <property type="project" value="TreeGrafter"/>
</dbReference>
<dbReference type="InterPro" id="IPR024708">
    <property type="entry name" value="Catalase_AS"/>
</dbReference>